<dbReference type="SMART" id="SM00357">
    <property type="entry name" value="CSP"/>
    <property type="match status" value="1"/>
</dbReference>
<proteinExistence type="predicted"/>
<dbReference type="STRING" id="1920490.GCA_001895925_00086"/>
<dbReference type="GO" id="GO:0003730">
    <property type="term" value="F:mRNA 3'-UTR binding"/>
    <property type="evidence" value="ECO:0007669"/>
    <property type="project" value="TreeGrafter"/>
</dbReference>
<dbReference type="RefSeq" id="WP_073071591.1">
    <property type="nucleotide sequence ID" value="NZ_MPPI01000012.1"/>
</dbReference>
<keyword evidence="3" id="KW-1133">Transmembrane helix</keyword>
<dbReference type="InterPro" id="IPR010718">
    <property type="entry name" value="DUF1294"/>
</dbReference>
<evidence type="ECO:0000256" key="1">
    <source>
        <dbReference type="ARBA" id="ARBA00022553"/>
    </source>
</evidence>
<dbReference type="GO" id="GO:0005737">
    <property type="term" value="C:cytoplasm"/>
    <property type="evidence" value="ECO:0007669"/>
    <property type="project" value="UniProtKB-SubCell"/>
</dbReference>
<reference evidence="5 6" key="2">
    <citation type="submission" date="2018-03" db="EMBL/GenBank/DDBJ databases">
        <title>The ancient ancestry and fast evolution of plastids.</title>
        <authorList>
            <person name="Moore K.R."/>
            <person name="Magnabosco C."/>
            <person name="Momper L."/>
            <person name="Gold D.A."/>
            <person name="Bosak T."/>
            <person name="Fournier G.P."/>
        </authorList>
    </citation>
    <scope>NUCLEOTIDE SEQUENCE [LARGE SCALE GENOMIC DNA]</scope>
    <source>
        <strain evidence="5 6">ULC007</strain>
    </source>
</reference>
<evidence type="ECO:0000313" key="6">
    <source>
        <dbReference type="Proteomes" id="UP000238634"/>
    </source>
</evidence>
<dbReference type="Gene3D" id="2.40.50.140">
    <property type="entry name" value="Nucleic acid-binding proteins"/>
    <property type="match status" value="1"/>
</dbReference>
<feature type="domain" description="CSD" evidence="4">
    <location>
        <begin position="5"/>
        <end position="70"/>
    </location>
</feature>
<feature type="transmembrane region" description="Helical" evidence="3">
    <location>
        <begin position="125"/>
        <end position="142"/>
    </location>
</feature>
<comment type="caution">
    <text evidence="5">The sequence shown here is derived from an EMBL/GenBank/DDBJ whole genome shotgun (WGS) entry which is preliminary data.</text>
</comment>
<organism evidence="5 6">
    <name type="scientific">Phormidesmis priestleyi ULC007</name>
    <dbReference type="NCBI Taxonomy" id="1920490"/>
    <lineage>
        <taxon>Bacteria</taxon>
        <taxon>Bacillati</taxon>
        <taxon>Cyanobacteriota</taxon>
        <taxon>Cyanophyceae</taxon>
        <taxon>Leptolyngbyales</taxon>
        <taxon>Leptolyngbyaceae</taxon>
        <taxon>Phormidesmis</taxon>
    </lineage>
</organism>
<keyword evidence="1" id="KW-0597">Phosphoprotein</keyword>
<keyword evidence="3" id="KW-0472">Membrane</keyword>
<evidence type="ECO:0000313" key="5">
    <source>
        <dbReference type="EMBL" id="PSB19755.1"/>
    </source>
</evidence>
<name>A0A2T1DH00_9CYAN</name>
<sequence length="215" mass="24625">MKPSLRSGKLTQWKDDRGFGFIQPADGSKDVFLHMSELQDATRRPQENDTIYYYPIVDSDGKIRACNAFILGARNKSTSPWGFLIGNAKLSAVPRSNFPIYEVLLLSILPLSGATHFTLTTRNPLPLILYSVMSLVTYALYAKDKSRAQRRQWRTPEQTLHLCELAGGWLGGFIAQRMLRHKSQKASYQTKFWTIVAVHHIAWLVWLVWGKTRWV</sequence>
<gene>
    <name evidence="5" type="ORF">C7B65_10730</name>
</gene>
<accession>A0A2T1DH00</accession>
<dbReference type="InterPro" id="IPR012340">
    <property type="entry name" value="NA-bd_OB-fold"/>
</dbReference>
<dbReference type="PANTHER" id="PTHR12962:SF1">
    <property type="entry name" value="COLD SHOCK DOMAIN-CONTAINING PROTEIN CG9705"/>
    <property type="match status" value="1"/>
</dbReference>
<keyword evidence="3" id="KW-0812">Transmembrane</keyword>
<dbReference type="PROSITE" id="PS51857">
    <property type="entry name" value="CSD_2"/>
    <property type="match status" value="1"/>
</dbReference>
<dbReference type="EMBL" id="PVWG01000009">
    <property type="protein sequence ID" value="PSB19755.1"/>
    <property type="molecule type" value="Genomic_DNA"/>
</dbReference>
<dbReference type="Pfam" id="PF06961">
    <property type="entry name" value="DUF1294"/>
    <property type="match status" value="1"/>
</dbReference>
<dbReference type="CDD" id="cd04458">
    <property type="entry name" value="CSP_CDS"/>
    <property type="match status" value="1"/>
</dbReference>
<dbReference type="Pfam" id="PF00313">
    <property type="entry name" value="CSD"/>
    <property type="match status" value="1"/>
</dbReference>
<dbReference type="OrthoDB" id="9800919at2"/>
<feature type="transmembrane region" description="Helical" evidence="3">
    <location>
        <begin position="98"/>
        <end position="119"/>
    </location>
</feature>
<evidence type="ECO:0000256" key="2">
    <source>
        <dbReference type="RuleBase" id="RU000408"/>
    </source>
</evidence>
<dbReference type="SUPFAM" id="SSF50249">
    <property type="entry name" value="Nucleic acid-binding proteins"/>
    <property type="match status" value="1"/>
</dbReference>
<evidence type="ECO:0000256" key="3">
    <source>
        <dbReference type="SAM" id="Phobius"/>
    </source>
</evidence>
<protein>
    <submittedName>
        <fullName evidence="5">DUF1294 domain-containing protein</fullName>
    </submittedName>
</protein>
<dbReference type="InterPro" id="IPR011129">
    <property type="entry name" value="CSD"/>
</dbReference>
<dbReference type="PANTHER" id="PTHR12962">
    <property type="entry name" value="CALCIUM-REGULATED HEAT STABLE PROTEIN CRHSP-24-RELATED"/>
    <property type="match status" value="1"/>
</dbReference>
<dbReference type="InterPro" id="IPR019844">
    <property type="entry name" value="CSD_CS"/>
</dbReference>
<comment type="subcellular location">
    <subcellularLocation>
        <location evidence="2">Cytoplasm</location>
    </subcellularLocation>
</comment>
<dbReference type="InterPro" id="IPR052069">
    <property type="entry name" value="Ca-reg_mRNA-binding_domain"/>
</dbReference>
<dbReference type="Proteomes" id="UP000238634">
    <property type="component" value="Unassembled WGS sequence"/>
</dbReference>
<dbReference type="AlphaFoldDB" id="A0A2T1DH00"/>
<evidence type="ECO:0000259" key="4">
    <source>
        <dbReference type="PROSITE" id="PS51857"/>
    </source>
</evidence>
<dbReference type="GO" id="GO:0043488">
    <property type="term" value="P:regulation of mRNA stability"/>
    <property type="evidence" value="ECO:0007669"/>
    <property type="project" value="TreeGrafter"/>
</dbReference>
<dbReference type="PROSITE" id="PS00352">
    <property type="entry name" value="CSD_1"/>
    <property type="match status" value="1"/>
</dbReference>
<feature type="transmembrane region" description="Helical" evidence="3">
    <location>
        <begin position="192"/>
        <end position="209"/>
    </location>
</feature>
<dbReference type="InterPro" id="IPR002059">
    <property type="entry name" value="CSP_DNA-bd"/>
</dbReference>
<keyword evidence="6" id="KW-1185">Reference proteome</keyword>
<reference evidence="5 6" key="1">
    <citation type="submission" date="2018-02" db="EMBL/GenBank/DDBJ databases">
        <authorList>
            <person name="Cohen D.B."/>
            <person name="Kent A.D."/>
        </authorList>
    </citation>
    <scope>NUCLEOTIDE SEQUENCE [LARGE SCALE GENOMIC DNA]</scope>
    <source>
        <strain evidence="5 6">ULC007</strain>
    </source>
</reference>